<dbReference type="InterPro" id="IPR005062">
    <property type="entry name" value="SAC3/GANP/THP3_conserved"/>
</dbReference>
<dbReference type="Proteomes" id="UP000076738">
    <property type="component" value="Unassembled WGS sequence"/>
</dbReference>
<feature type="compositionally biased region" description="Basic residues" evidence="1">
    <location>
        <begin position="38"/>
        <end position="47"/>
    </location>
</feature>
<dbReference type="AlphaFoldDB" id="A0A167HTC2"/>
<evidence type="ECO:0000256" key="1">
    <source>
        <dbReference type="SAM" id="MobiDB-lite"/>
    </source>
</evidence>
<dbReference type="OrthoDB" id="264795at2759"/>
<feature type="compositionally biased region" description="Polar residues" evidence="1">
    <location>
        <begin position="64"/>
        <end position="74"/>
    </location>
</feature>
<protein>
    <recommendedName>
        <fullName evidence="2">SAC3/GANP/THP3 conserved domain-containing protein</fullName>
    </recommendedName>
</protein>
<dbReference type="GO" id="GO:0005737">
    <property type="term" value="C:cytoplasm"/>
    <property type="evidence" value="ECO:0007669"/>
    <property type="project" value="TreeGrafter"/>
</dbReference>
<gene>
    <name evidence="3" type="ORF">CALVIDRAFT_601912</name>
</gene>
<dbReference type="Gene3D" id="1.25.40.990">
    <property type="match status" value="1"/>
</dbReference>
<feature type="region of interest" description="Disordered" evidence="1">
    <location>
        <begin position="1"/>
        <end position="83"/>
    </location>
</feature>
<name>A0A167HTC2_CALVF</name>
<dbReference type="InterPro" id="IPR045107">
    <property type="entry name" value="SAC3/GANP/THP3"/>
</dbReference>
<dbReference type="GO" id="GO:0006406">
    <property type="term" value="P:mRNA export from nucleus"/>
    <property type="evidence" value="ECO:0007669"/>
    <property type="project" value="TreeGrafter"/>
</dbReference>
<reference evidence="3 4" key="1">
    <citation type="journal article" date="2016" name="Mol. Biol. Evol.">
        <title>Comparative Genomics of Early-Diverging Mushroom-Forming Fungi Provides Insights into the Origins of Lignocellulose Decay Capabilities.</title>
        <authorList>
            <person name="Nagy L.G."/>
            <person name="Riley R."/>
            <person name="Tritt A."/>
            <person name="Adam C."/>
            <person name="Daum C."/>
            <person name="Floudas D."/>
            <person name="Sun H."/>
            <person name="Yadav J.S."/>
            <person name="Pangilinan J."/>
            <person name="Larsson K.H."/>
            <person name="Matsuura K."/>
            <person name="Barry K."/>
            <person name="Labutti K."/>
            <person name="Kuo R."/>
            <person name="Ohm R.A."/>
            <person name="Bhattacharya S.S."/>
            <person name="Shirouzu T."/>
            <person name="Yoshinaga Y."/>
            <person name="Martin F.M."/>
            <person name="Grigoriev I.V."/>
            <person name="Hibbett D.S."/>
        </authorList>
    </citation>
    <scope>NUCLEOTIDE SEQUENCE [LARGE SCALE GENOMIC DNA]</scope>
    <source>
        <strain evidence="3 4">TUFC12733</strain>
    </source>
</reference>
<dbReference type="PANTHER" id="PTHR12436:SF3">
    <property type="entry name" value="GERMINAL-CENTER ASSOCIATED NUCLEAR PROTEIN"/>
    <property type="match status" value="1"/>
</dbReference>
<feature type="region of interest" description="Disordered" evidence="1">
    <location>
        <begin position="1075"/>
        <end position="1146"/>
    </location>
</feature>
<dbReference type="GO" id="GO:0070390">
    <property type="term" value="C:transcription export complex 2"/>
    <property type="evidence" value="ECO:0007669"/>
    <property type="project" value="TreeGrafter"/>
</dbReference>
<dbReference type="EMBL" id="KV417316">
    <property type="protein sequence ID" value="KZO91960.1"/>
    <property type="molecule type" value="Genomic_DNA"/>
</dbReference>
<proteinExistence type="predicted"/>
<organism evidence="3 4">
    <name type="scientific">Calocera viscosa (strain TUFC12733)</name>
    <dbReference type="NCBI Taxonomy" id="1330018"/>
    <lineage>
        <taxon>Eukaryota</taxon>
        <taxon>Fungi</taxon>
        <taxon>Dikarya</taxon>
        <taxon>Basidiomycota</taxon>
        <taxon>Agaricomycotina</taxon>
        <taxon>Dacrymycetes</taxon>
        <taxon>Dacrymycetales</taxon>
        <taxon>Dacrymycetaceae</taxon>
        <taxon>Calocera</taxon>
    </lineage>
</organism>
<sequence>MNSAYTPNGFANKPAAQWNPQSRSSFTPPPTFPSPARGRGRGRRGNGRARDTPPAMDWGDDASDQVNGSLSSNDQGGGMNDSLTDMDVEMQRKREARRLQDEELRDRKEKFVAKRKAEGVQEKQEEEELLRHIAAEDADPVFSRVRAEAIEANREWERRLLDLPADQAWKEVINTREERIAQWQELRLMGRPKVRRIDYRPTRGLCEGMCAASEIVERVATNNIMAVERDPTTRQPDPARFVKRWRRPGGGEDIPSDVRTFAALVMTTGCLLDGLLNRTNYGDVYGFLEDRCRAVMTDYSVQNICGPSALHIYERNTYLSAMGVHEKIARFYAFSAYVMYDTYRPIRSKQDSNESVQLAIPSEDYSPRLNKDALDRALVTLKDLYTDNHTVRGGDRTRNLQADLFDREPEMAAYRFISNYVKLRTEFRRYHVEKRDWETAQARSGDGKMPRDVKRPDLTWDYAARMTPWMFLANDLIQCAGGSKTAHPPTTTTPSQYAKIIPEVRFFDLLMLPYTPPLFLALFMEEFGWIRVQAIEKLLGSKPGFIKTSTLMELLKFDSEKDVSEIGMACGLSVETGADGAVRVGWRSGDLLNFVDPVVPRQASLRVFEGKFPSDMTISQITSGDLPHLQSFDGYPQLELQPHYEVVKPTRSEELEESEMPAVLPREPRPQEFITTPSVFPTFTVGEATLPSPFIPPQERAGFARPFIPPQEHAEFARPFIPIQEQAGFARPFIPPQEQAGFARPFIPLQEQAGFAPPFILTQQQAGFARPSIPPQEQAGFTRPFIPAQEQAGFARPFILAQEQAGFARPFILPQEQAGFARPFIPPQEQAGFARPFIPTLEQAGFTRPLIPPQEQVGFLDTGIPAADAVRSPSLHRPQSVTFSELHVAGYPSPSTSAPYQTPSEGNHSLQPAATILRPETTPLQSLSPGFDGAFAELVQEAPPGSISENMLPSEVPRTTSGPSVDLRVEHDQLAAENAEDDASESVVAAESVDVNKVESAPANMMPIGQDHDEHVREAEIDGQQADNATTDMNNQLQRLNTVLTEIRNLDTAQKVDCNEKWVTVNRLMEELRKGANQPPNGAVEVLSNEARETSRKRKREDINAEVDHDRSTETNPAGISLINTTGQNEMGEREEHDSSVGSLQLTPPKRAKFEHDGIPLVNGIATPSSIYPVTPPKKGTLHSLRARIRAANAMAAGELRANK</sequence>
<evidence type="ECO:0000259" key="2">
    <source>
        <dbReference type="Pfam" id="PF03399"/>
    </source>
</evidence>
<feature type="domain" description="SAC3/GANP/THP3 conserved" evidence="2">
    <location>
        <begin position="209"/>
        <end position="575"/>
    </location>
</feature>
<dbReference type="STRING" id="1330018.A0A167HTC2"/>
<feature type="compositionally biased region" description="Basic and acidic residues" evidence="1">
    <location>
        <begin position="1090"/>
        <end position="1113"/>
    </location>
</feature>
<feature type="compositionally biased region" description="Polar residues" evidence="1">
    <location>
        <begin position="1114"/>
        <end position="1129"/>
    </location>
</feature>
<keyword evidence="4" id="KW-1185">Reference proteome</keyword>
<evidence type="ECO:0000313" key="3">
    <source>
        <dbReference type="EMBL" id="KZO91960.1"/>
    </source>
</evidence>
<evidence type="ECO:0000313" key="4">
    <source>
        <dbReference type="Proteomes" id="UP000076738"/>
    </source>
</evidence>
<dbReference type="PANTHER" id="PTHR12436">
    <property type="entry name" value="80 KDA MCM3-ASSOCIATED PROTEIN"/>
    <property type="match status" value="1"/>
</dbReference>
<accession>A0A167HTC2</accession>
<dbReference type="Pfam" id="PF03399">
    <property type="entry name" value="SAC3_GANP"/>
    <property type="match status" value="1"/>
</dbReference>